<name>A0ABS1KZI9_9BACT</name>
<keyword evidence="2" id="KW-0378">Hydrolase</keyword>
<dbReference type="RefSeq" id="WP_202014607.1">
    <property type="nucleotide sequence ID" value="NZ_JAERRB010000012.1"/>
</dbReference>
<evidence type="ECO:0000259" key="1">
    <source>
        <dbReference type="Pfam" id="PF00561"/>
    </source>
</evidence>
<reference evidence="2 3" key="1">
    <citation type="submission" date="2021-01" db="EMBL/GenBank/DDBJ databases">
        <title>Chryseolinea sp. Jin1 Genome sequencing and assembly.</title>
        <authorList>
            <person name="Kim I."/>
        </authorList>
    </citation>
    <scope>NUCLEOTIDE SEQUENCE [LARGE SCALE GENOMIC DNA]</scope>
    <source>
        <strain evidence="2 3">Jin1</strain>
    </source>
</reference>
<dbReference type="PRINTS" id="PR00111">
    <property type="entry name" value="ABHYDROLASE"/>
</dbReference>
<keyword evidence="3" id="KW-1185">Reference proteome</keyword>
<gene>
    <name evidence="2" type="ORF">JI741_26210</name>
</gene>
<dbReference type="InterPro" id="IPR050266">
    <property type="entry name" value="AB_hydrolase_sf"/>
</dbReference>
<dbReference type="GO" id="GO:0016787">
    <property type="term" value="F:hydrolase activity"/>
    <property type="evidence" value="ECO:0007669"/>
    <property type="project" value="UniProtKB-KW"/>
</dbReference>
<proteinExistence type="predicted"/>
<comment type="caution">
    <text evidence="2">The sequence shown here is derived from an EMBL/GenBank/DDBJ whole genome shotgun (WGS) entry which is preliminary data.</text>
</comment>
<dbReference type="Gene3D" id="3.40.50.1820">
    <property type="entry name" value="alpha/beta hydrolase"/>
    <property type="match status" value="1"/>
</dbReference>
<protein>
    <submittedName>
        <fullName evidence="2">Alpha/beta hydrolase</fullName>
    </submittedName>
</protein>
<evidence type="ECO:0000313" key="2">
    <source>
        <dbReference type="EMBL" id="MBL0744755.1"/>
    </source>
</evidence>
<dbReference type="InterPro" id="IPR000073">
    <property type="entry name" value="AB_hydrolase_1"/>
</dbReference>
<dbReference type="SUPFAM" id="SSF53474">
    <property type="entry name" value="alpha/beta-Hydrolases"/>
    <property type="match status" value="1"/>
</dbReference>
<dbReference type="PANTHER" id="PTHR43798:SF33">
    <property type="entry name" value="HYDROLASE, PUTATIVE (AFU_ORTHOLOGUE AFUA_2G14860)-RELATED"/>
    <property type="match status" value="1"/>
</dbReference>
<sequence>MTSGIGRKVKWTLLVLFAGVMIASHSCMTFRMDAKEIDTFFKAKNVSAHQKTYRAGFRNMHYVSAGDSLKPLVLFVHGSPGSLSAFIDFLADTALLHHALLVTADRPGFGYSNFGNGETSLQKQGEILKPILEEYKKNRPIILVGHSLGGPLIARMAIDYPQLVDGLIIVAGSIDPELEPNETWFRAPLATPFLSWLLPRSFRASNEEIYQLKPQLEMMLPLWSSITCPVIVIQGKKDSLVPAANADFARKMLVNAPVEFVFKDDMDHFVPWSNPELIRDAILKMIEKQPLVQHSSLH</sequence>
<feature type="domain" description="AB hydrolase-1" evidence="1">
    <location>
        <begin position="71"/>
        <end position="184"/>
    </location>
</feature>
<organism evidence="2 3">
    <name type="scientific">Chryseolinea lacunae</name>
    <dbReference type="NCBI Taxonomy" id="2801331"/>
    <lineage>
        <taxon>Bacteria</taxon>
        <taxon>Pseudomonadati</taxon>
        <taxon>Bacteroidota</taxon>
        <taxon>Cytophagia</taxon>
        <taxon>Cytophagales</taxon>
        <taxon>Fulvivirgaceae</taxon>
        <taxon>Chryseolinea</taxon>
    </lineage>
</organism>
<dbReference type="Pfam" id="PF00561">
    <property type="entry name" value="Abhydrolase_1"/>
    <property type="match status" value="1"/>
</dbReference>
<evidence type="ECO:0000313" key="3">
    <source>
        <dbReference type="Proteomes" id="UP000613030"/>
    </source>
</evidence>
<dbReference type="EMBL" id="JAERRB010000012">
    <property type="protein sequence ID" value="MBL0744755.1"/>
    <property type="molecule type" value="Genomic_DNA"/>
</dbReference>
<dbReference type="InterPro" id="IPR029058">
    <property type="entry name" value="AB_hydrolase_fold"/>
</dbReference>
<accession>A0ABS1KZI9</accession>
<dbReference type="Proteomes" id="UP000613030">
    <property type="component" value="Unassembled WGS sequence"/>
</dbReference>
<dbReference type="PANTHER" id="PTHR43798">
    <property type="entry name" value="MONOACYLGLYCEROL LIPASE"/>
    <property type="match status" value="1"/>
</dbReference>